<accession>A0AAN9KS78</accession>
<organism evidence="1 2">
    <name type="scientific">Canavalia gladiata</name>
    <name type="common">Sword bean</name>
    <name type="synonym">Dolichos gladiatus</name>
    <dbReference type="NCBI Taxonomy" id="3824"/>
    <lineage>
        <taxon>Eukaryota</taxon>
        <taxon>Viridiplantae</taxon>
        <taxon>Streptophyta</taxon>
        <taxon>Embryophyta</taxon>
        <taxon>Tracheophyta</taxon>
        <taxon>Spermatophyta</taxon>
        <taxon>Magnoliopsida</taxon>
        <taxon>eudicotyledons</taxon>
        <taxon>Gunneridae</taxon>
        <taxon>Pentapetalae</taxon>
        <taxon>rosids</taxon>
        <taxon>fabids</taxon>
        <taxon>Fabales</taxon>
        <taxon>Fabaceae</taxon>
        <taxon>Papilionoideae</taxon>
        <taxon>50 kb inversion clade</taxon>
        <taxon>NPAAA clade</taxon>
        <taxon>indigoferoid/millettioid clade</taxon>
        <taxon>Phaseoleae</taxon>
        <taxon>Canavalia</taxon>
    </lineage>
</organism>
<dbReference type="GO" id="GO:0017070">
    <property type="term" value="F:U6 snRNA binding"/>
    <property type="evidence" value="ECO:0007669"/>
    <property type="project" value="TreeGrafter"/>
</dbReference>
<comment type="caution">
    <text evidence="1">The sequence shown here is derived from an EMBL/GenBank/DDBJ whole genome shotgun (WGS) entry which is preliminary data.</text>
</comment>
<dbReference type="Proteomes" id="UP001367508">
    <property type="component" value="Unassembled WGS sequence"/>
</dbReference>
<dbReference type="GO" id="GO:0000398">
    <property type="term" value="P:mRNA splicing, via spliceosome"/>
    <property type="evidence" value="ECO:0007669"/>
    <property type="project" value="TreeGrafter"/>
</dbReference>
<dbReference type="PANTHER" id="PTHR19846:SF0">
    <property type="entry name" value="PRE-MRNA PROCESSING FACTOR 4"/>
    <property type="match status" value="1"/>
</dbReference>
<dbReference type="GO" id="GO:0046540">
    <property type="term" value="C:U4/U6 x U5 tri-snRNP complex"/>
    <property type="evidence" value="ECO:0007669"/>
    <property type="project" value="TreeGrafter"/>
</dbReference>
<evidence type="ECO:0000313" key="2">
    <source>
        <dbReference type="Proteomes" id="UP001367508"/>
    </source>
</evidence>
<dbReference type="AlphaFoldDB" id="A0AAN9KS78"/>
<proteinExistence type="predicted"/>
<gene>
    <name evidence="1" type="ORF">VNO77_31149</name>
</gene>
<sequence length="111" mass="12990">MIMAKLDAEGQLERLMKAYEEEATDSVFTDEAEEEPQYPFYTEGSKTLLDASIDIAKYSLVRAALRFQRAQRRKDDPDEDIDTEIMGHRNREEFQLKAFGTKRRGRSIWSH</sequence>
<evidence type="ECO:0000313" key="1">
    <source>
        <dbReference type="EMBL" id="KAK7321039.1"/>
    </source>
</evidence>
<protein>
    <submittedName>
        <fullName evidence="1">Uncharacterized protein</fullName>
    </submittedName>
</protein>
<dbReference type="PANTHER" id="PTHR19846">
    <property type="entry name" value="WD40 REPEAT PROTEIN"/>
    <property type="match status" value="1"/>
</dbReference>
<keyword evidence="2" id="KW-1185">Reference proteome</keyword>
<reference evidence="1 2" key="1">
    <citation type="submission" date="2024-01" db="EMBL/GenBank/DDBJ databases">
        <title>The genomes of 5 underutilized Papilionoideae crops provide insights into root nodulation and disease resistanc.</title>
        <authorList>
            <person name="Jiang F."/>
        </authorList>
    </citation>
    <scope>NUCLEOTIDE SEQUENCE [LARGE SCALE GENOMIC DNA]</scope>
    <source>
        <strain evidence="1">LVBAO_FW01</strain>
        <tissue evidence="1">Leaves</tissue>
    </source>
</reference>
<name>A0AAN9KS78_CANGL</name>
<dbReference type="EMBL" id="JAYMYQ010000007">
    <property type="protein sequence ID" value="KAK7321039.1"/>
    <property type="molecule type" value="Genomic_DNA"/>
</dbReference>
<dbReference type="GO" id="GO:0030621">
    <property type="term" value="F:U4 snRNA binding"/>
    <property type="evidence" value="ECO:0007669"/>
    <property type="project" value="TreeGrafter"/>
</dbReference>